<feature type="short sequence motif" description="TonB box" evidence="13">
    <location>
        <begin position="39"/>
        <end position="45"/>
    </location>
</feature>
<dbReference type="Gene3D" id="2.170.130.10">
    <property type="entry name" value="TonB-dependent receptor, plug domain"/>
    <property type="match status" value="1"/>
</dbReference>
<evidence type="ECO:0000256" key="5">
    <source>
        <dbReference type="ARBA" id="ARBA00022692"/>
    </source>
</evidence>
<name>A0A7X4HHD6_9BURK</name>
<evidence type="ECO:0000256" key="2">
    <source>
        <dbReference type="ARBA" id="ARBA00009810"/>
    </source>
</evidence>
<dbReference type="Pfam" id="PF07715">
    <property type="entry name" value="Plug"/>
    <property type="match status" value="1"/>
</dbReference>
<comment type="subcellular location">
    <subcellularLocation>
        <location evidence="1 12">Cell outer membrane</location>
        <topology evidence="1 12">Multi-pass membrane protein</topology>
    </subcellularLocation>
</comment>
<keyword evidence="6 15" id="KW-0732">Signal</keyword>
<evidence type="ECO:0000259" key="16">
    <source>
        <dbReference type="Pfam" id="PF00593"/>
    </source>
</evidence>
<keyword evidence="8 13" id="KW-0798">TonB box</keyword>
<dbReference type="RefSeq" id="WP_161075520.1">
    <property type="nucleotide sequence ID" value="NZ_WWCU01000062.1"/>
</dbReference>
<proteinExistence type="inferred from homology"/>
<gene>
    <name evidence="18" type="ORF">GTP77_28445</name>
</gene>
<feature type="chain" id="PRO_5031496892" evidence="15">
    <location>
        <begin position="33"/>
        <end position="624"/>
    </location>
</feature>
<dbReference type="InterPro" id="IPR000531">
    <property type="entry name" value="Beta-barrel_TonB"/>
</dbReference>
<keyword evidence="19" id="KW-1185">Reference proteome</keyword>
<dbReference type="GO" id="GO:0009279">
    <property type="term" value="C:cell outer membrane"/>
    <property type="evidence" value="ECO:0007669"/>
    <property type="project" value="UniProtKB-SubCell"/>
</dbReference>
<evidence type="ECO:0000256" key="13">
    <source>
        <dbReference type="PROSITE-ProRule" id="PRU10143"/>
    </source>
</evidence>
<dbReference type="PANTHER" id="PTHR30069">
    <property type="entry name" value="TONB-DEPENDENT OUTER MEMBRANE RECEPTOR"/>
    <property type="match status" value="1"/>
</dbReference>
<dbReference type="InterPro" id="IPR012910">
    <property type="entry name" value="Plug_dom"/>
</dbReference>
<keyword evidence="11 12" id="KW-0998">Cell outer membrane</keyword>
<dbReference type="SUPFAM" id="SSF56935">
    <property type="entry name" value="Porins"/>
    <property type="match status" value="1"/>
</dbReference>
<comment type="caution">
    <text evidence="18">The sequence shown here is derived from an EMBL/GenBank/DDBJ whole genome shotgun (WGS) entry which is preliminary data.</text>
</comment>
<evidence type="ECO:0000256" key="7">
    <source>
        <dbReference type="ARBA" id="ARBA00023065"/>
    </source>
</evidence>
<dbReference type="GO" id="GO:0006811">
    <property type="term" value="P:monoatomic ion transport"/>
    <property type="evidence" value="ECO:0007669"/>
    <property type="project" value="UniProtKB-KW"/>
</dbReference>
<dbReference type="InterPro" id="IPR036942">
    <property type="entry name" value="Beta-barrel_TonB_sf"/>
</dbReference>
<keyword evidence="9 12" id="KW-0472">Membrane</keyword>
<evidence type="ECO:0000256" key="9">
    <source>
        <dbReference type="ARBA" id="ARBA00023136"/>
    </source>
</evidence>
<feature type="domain" description="TonB-dependent receptor plug" evidence="17">
    <location>
        <begin position="52"/>
        <end position="157"/>
    </location>
</feature>
<evidence type="ECO:0000256" key="8">
    <source>
        <dbReference type="ARBA" id="ARBA00023077"/>
    </source>
</evidence>
<keyword evidence="7" id="KW-0406">Ion transport</keyword>
<dbReference type="EMBL" id="WWCU01000062">
    <property type="protein sequence ID" value="MYN11249.1"/>
    <property type="molecule type" value="Genomic_DNA"/>
</dbReference>
<keyword evidence="3 12" id="KW-0813">Transport</keyword>
<evidence type="ECO:0000313" key="19">
    <source>
        <dbReference type="Proteomes" id="UP000450676"/>
    </source>
</evidence>
<dbReference type="Pfam" id="PF00593">
    <property type="entry name" value="TonB_dep_Rec_b-barrel"/>
    <property type="match status" value="1"/>
</dbReference>
<evidence type="ECO:0000256" key="12">
    <source>
        <dbReference type="PROSITE-ProRule" id="PRU01360"/>
    </source>
</evidence>
<sequence length="624" mass="66285">MSSPVIRHAAATSLALAIPMAASMTVAAPAHAQTITPDSVIVTATRSPQLQRDVLSDIVTLGAEEIARSGAGSITDLLQRQRGIEISRNGGPGTNSSVFLRGANANQTVVLVDGVRIGSLSSGTASWSGIPLQAIDRVEIVYGPMSSLYGADAIGGVIQIFTKKGAGPQTVSASLGAGSDKTRKFDASIFGATAEDNSFSYALSAGKEKSDGFSATKPGSTSYNADDDGYDRVSTSGQFGFQVAKGHDLGLVFLNSRTDGQFDSGASRYDTRSQTKLSNIGVFSKNQLAANWHSTVQVAKAEDTSVSDTGVASAYSRIESKQTDATWQNDIRIGEDTLQVLFGHREEEVVSGTTPALGKVRKTDSYAGAYSLKRGAHLATFGLRADDSSQYGTKTTGSAGYGYRFSNALRASASYATSFRAPTFNELYYPGFGYENNKPEQGRNAEAGLHYDDGVTEFGASIYRNKLTDMLVTTTPCPDPARKGSCAYNVNHAMLEGVSLSASRRLGAFTVAGNADWQDPKDETTGKSLARRAKKHGNASVEYASGAVAAGAELQVSGNRFDDAANARRLGGYSLLNLYATWQFTRDWSVLARWNNVTDKNYEVARNYATPGAKFFAALRYGIK</sequence>
<evidence type="ECO:0000256" key="10">
    <source>
        <dbReference type="ARBA" id="ARBA00023170"/>
    </source>
</evidence>
<dbReference type="PANTHER" id="PTHR30069:SF53">
    <property type="entry name" value="COLICIN I RECEPTOR-RELATED"/>
    <property type="match status" value="1"/>
</dbReference>
<dbReference type="InterPro" id="IPR039426">
    <property type="entry name" value="TonB-dep_rcpt-like"/>
</dbReference>
<keyword evidence="10 18" id="KW-0675">Receptor</keyword>
<evidence type="ECO:0000256" key="15">
    <source>
        <dbReference type="SAM" id="SignalP"/>
    </source>
</evidence>
<comment type="similarity">
    <text evidence="2 12 14">Belongs to the TonB-dependent receptor family.</text>
</comment>
<evidence type="ECO:0000256" key="6">
    <source>
        <dbReference type="ARBA" id="ARBA00022729"/>
    </source>
</evidence>
<dbReference type="GO" id="GO:0015889">
    <property type="term" value="P:cobalamin transport"/>
    <property type="evidence" value="ECO:0007669"/>
    <property type="project" value="TreeGrafter"/>
</dbReference>
<evidence type="ECO:0000256" key="14">
    <source>
        <dbReference type="RuleBase" id="RU003357"/>
    </source>
</evidence>
<accession>A0A7X4HHD6</accession>
<dbReference type="CDD" id="cd01347">
    <property type="entry name" value="ligand_gated_channel"/>
    <property type="match status" value="1"/>
</dbReference>
<evidence type="ECO:0000259" key="17">
    <source>
        <dbReference type="Pfam" id="PF07715"/>
    </source>
</evidence>
<evidence type="ECO:0000256" key="3">
    <source>
        <dbReference type="ARBA" id="ARBA00022448"/>
    </source>
</evidence>
<dbReference type="InterPro" id="IPR010916">
    <property type="entry name" value="TonB_box_CS"/>
</dbReference>
<keyword evidence="5 12" id="KW-0812">Transmembrane</keyword>
<protein>
    <submittedName>
        <fullName evidence="18">TonB-dependent receptor</fullName>
    </submittedName>
</protein>
<dbReference type="AlphaFoldDB" id="A0A7X4HHD6"/>
<reference evidence="18 19" key="1">
    <citation type="submission" date="2019-12" db="EMBL/GenBank/DDBJ databases">
        <title>Novel species isolated from a subtropical stream in China.</title>
        <authorList>
            <person name="Lu H."/>
        </authorList>
    </citation>
    <scope>NUCLEOTIDE SEQUENCE [LARGE SCALE GENOMIC DNA]</scope>
    <source>
        <strain evidence="18 19">FT127W</strain>
    </source>
</reference>
<feature type="signal peptide" evidence="15">
    <location>
        <begin position="1"/>
        <end position="32"/>
    </location>
</feature>
<dbReference type="PROSITE" id="PS00430">
    <property type="entry name" value="TONB_DEPENDENT_REC_1"/>
    <property type="match status" value="1"/>
</dbReference>
<keyword evidence="4 12" id="KW-1134">Transmembrane beta strand</keyword>
<dbReference type="Gene3D" id="2.40.170.20">
    <property type="entry name" value="TonB-dependent receptor, beta-barrel domain"/>
    <property type="match status" value="1"/>
</dbReference>
<dbReference type="InterPro" id="IPR037066">
    <property type="entry name" value="Plug_dom_sf"/>
</dbReference>
<feature type="domain" description="TonB-dependent receptor-like beta-barrel" evidence="16">
    <location>
        <begin position="182"/>
        <end position="597"/>
    </location>
</feature>
<evidence type="ECO:0000313" key="18">
    <source>
        <dbReference type="EMBL" id="MYN11249.1"/>
    </source>
</evidence>
<dbReference type="PROSITE" id="PS52016">
    <property type="entry name" value="TONB_DEPENDENT_REC_3"/>
    <property type="match status" value="1"/>
</dbReference>
<evidence type="ECO:0000256" key="1">
    <source>
        <dbReference type="ARBA" id="ARBA00004571"/>
    </source>
</evidence>
<evidence type="ECO:0000256" key="4">
    <source>
        <dbReference type="ARBA" id="ARBA00022452"/>
    </source>
</evidence>
<evidence type="ECO:0000256" key="11">
    <source>
        <dbReference type="ARBA" id="ARBA00023237"/>
    </source>
</evidence>
<dbReference type="Proteomes" id="UP000450676">
    <property type="component" value="Unassembled WGS sequence"/>
</dbReference>
<organism evidence="18 19">
    <name type="scientific">Pseudoduganella aquatica</name>
    <dbReference type="NCBI Taxonomy" id="2660641"/>
    <lineage>
        <taxon>Bacteria</taxon>
        <taxon>Pseudomonadati</taxon>
        <taxon>Pseudomonadota</taxon>
        <taxon>Betaproteobacteria</taxon>
        <taxon>Burkholderiales</taxon>
        <taxon>Oxalobacteraceae</taxon>
        <taxon>Telluria group</taxon>
        <taxon>Pseudoduganella</taxon>
    </lineage>
</organism>